<protein>
    <submittedName>
        <fullName evidence="1">Uncharacterized protein</fullName>
    </submittedName>
</protein>
<sequence>MHKQTTLLLRPPGQQGATKPTWLLTENMESNHHIYRASGCFAKPQTQGLMQEAQRDPLSYLCLEEIMQAG</sequence>
<reference evidence="1 2" key="1">
    <citation type="submission" date="2021-06" db="EMBL/GenBank/DDBJ databases">
        <authorList>
            <person name="Palmer J.M."/>
        </authorList>
    </citation>
    <scope>NUCLEOTIDE SEQUENCE [LARGE SCALE GENOMIC DNA]</scope>
    <source>
        <strain evidence="1 2">AS_MEX2019</strain>
        <tissue evidence="1">Muscle</tissue>
    </source>
</reference>
<evidence type="ECO:0000313" key="1">
    <source>
        <dbReference type="EMBL" id="MEQ2284343.1"/>
    </source>
</evidence>
<comment type="caution">
    <text evidence="1">The sequence shown here is derived from an EMBL/GenBank/DDBJ whole genome shotgun (WGS) entry which is preliminary data.</text>
</comment>
<organism evidence="1 2">
    <name type="scientific">Ameca splendens</name>
    <dbReference type="NCBI Taxonomy" id="208324"/>
    <lineage>
        <taxon>Eukaryota</taxon>
        <taxon>Metazoa</taxon>
        <taxon>Chordata</taxon>
        <taxon>Craniata</taxon>
        <taxon>Vertebrata</taxon>
        <taxon>Euteleostomi</taxon>
        <taxon>Actinopterygii</taxon>
        <taxon>Neopterygii</taxon>
        <taxon>Teleostei</taxon>
        <taxon>Neoteleostei</taxon>
        <taxon>Acanthomorphata</taxon>
        <taxon>Ovalentaria</taxon>
        <taxon>Atherinomorphae</taxon>
        <taxon>Cyprinodontiformes</taxon>
        <taxon>Goodeidae</taxon>
        <taxon>Ameca</taxon>
    </lineage>
</organism>
<gene>
    <name evidence="1" type="ORF">AMECASPLE_020575</name>
</gene>
<name>A0ABV0XSG9_9TELE</name>
<accession>A0ABV0XSG9</accession>
<dbReference type="Proteomes" id="UP001469553">
    <property type="component" value="Unassembled WGS sequence"/>
</dbReference>
<keyword evidence="2" id="KW-1185">Reference proteome</keyword>
<dbReference type="EMBL" id="JAHRIP010011129">
    <property type="protein sequence ID" value="MEQ2284343.1"/>
    <property type="molecule type" value="Genomic_DNA"/>
</dbReference>
<proteinExistence type="predicted"/>
<evidence type="ECO:0000313" key="2">
    <source>
        <dbReference type="Proteomes" id="UP001469553"/>
    </source>
</evidence>